<sequence>MRFPAFLLTLLLILSCGAAHAERRVALVIGNSAYVHAAALPNPKNDALGMSEKLEDLGFEVVRGVDLDLGAMRGTIRDFVGKLEGADMALFFYAGHGLQVGGENYLAPVDARLRSYLDLDFEAVPVNLVLTAMERAAKVNLVFLDACRDNPLAETLARSMGTRSGSVGRGLAKVGSGVGSLVSFATQPGNVALDGAGDNSPFTTALLKHLGTPGQDITRDLVLVRRDVLQQTGGKQVPWDNSSLTGEVILKAAPVVVTPPEPAGPDPRVELTYWETIKGGSSAAYFETYLKRFPDGQFADLARLRLEDLKAAETAAREEKARPAPEPVATGPDPRIELAYWQSVQDAGSVGMFQSYLARYPEGIYAELARLKIDALTRAAEAGAQSAAQSAAQDKVTVASLAPEEGRQAEEPAALDRSPTGPSGAAIEPAELARSLQQELNRVGCSVGTVDGDWGARSRRALSTYGKEAGIRLSSLDPSAEVLEQIRRSSGRVCPLACGANQEERNGRCVAKPQAAGGAAGGATTARVDSKATASAGACPADARNAARPLIKWNYRQLFAVVQHPCGRKITCTIPPNSYNDMNCFWEK</sequence>
<keyword evidence="2" id="KW-0732">Signal</keyword>
<accession>A0ABW4JV67</accession>
<evidence type="ECO:0000313" key="4">
    <source>
        <dbReference type="EMBL" id="MFD1694130.1"/>
    </source>
</evidence>
<organism evidence="4 5">
    <name type="scientific">Roseibium aestuarii</name>
    <dbReference type="NCBI Taxonomy" id="2600299"/>
    <lineage>
        <taxon>Bacteria</taxon>
        <taxon>Pseudomonadati</taxon>
        <taxon>Pseudomonadota</taxon>
        <taxon>Alphaproteobacteria</taxon>
        <taxon>Hyphomicrobiales</taxon>
        <taxon>Stappiaceae</taxon>
        <taxon>Roseibium</taxon>
    </lineage>
</organism>
<dbReference type="SUPFAM" id="SSF52129">
    <property type="entry name" value="Caspase-like"/>
    <property type="match status" value="1"/>
</dbReference>
<feature type="domain" description="Caspase family p20" evidence="3">
    <location>
        <begin position="22"/>
        <end position="151"/>
    </location>
</feature>
<dbReference type="InterPro" id="IPR029030">
    <property type="entry name" value="Caspase-like_dom_sf"/>
</dbReference>
<dbReference type="PROSITE" id="PS51257">
    <property type="entry name" value="PROKAR_LIPOPROTEIN"/>
    <property type="match status" value="1"/>
</dbReference>
<feature type="chain" id="PRO_5045733102" evidence="2">
    <location>
        <begin position="22"/>
        <end position="588"/>
    </location>
</feature>
<dbReference type="PROSITE" id="PS50208">
    <property type="entry name" value="CASPASE_P20"/>
    <property type="match status" value="1"/>
</dbReference>
<dbReference type="PANTHER" id="PTHR22576">
    <property type="entry name" value="MUCOSA ASSOCIATED LYMPHOID TISSUE LYMPHOMA TRANSLOCATION PROTEIN 1/PARACASPASE"/>
    <property type="match status" value="1"/>
</dbReference>
<reference evidence="5" key="1">
    <citation type="journal article" date="2019" name="Int. J. Syst. Evol. Microbiol.">
        <title>The Global Catalogue of Microorganisms (GCM) 10K type strain sequencing project: providing services to taxonomists for standard genome sequencing and annotation.</title>
        <authorList>
            <consortium name="The Broad Institute Genomics Platform"/>
            <consortium name="The Broad Institute Genome Sequencing Center for Infectious Disease"/>
            <person name="Wu L."/>
            <person name="Ma J."/>
        </authorList>
    </citation>
    <scope>NUCLEOTIDE SEQUENCE [LARGE SCALE GENOMIC DNA]</scope>
    <source>
        <strain evidence="5">JCM 3369</strain>
    </source>
</reference>
<name>A0ABW4JV67_9HYPH</name>
<evidence type="ECO:0000256" key="2">
    <source>
        <dbReference type="SAM" id="SignalP"/>
    </source>
</evidence>
<protein>
    <submittedName>
        <fullName evidence="4">Caspase family protein</fullName>
    </submittedName>
</protein>
<evidence type="ECO:0000256" key="1">
    <source>
        <dbReference type="SAM" id="MobiDB-lite"/>
    </source>
</evidence>
<dbReference type="Gene3D" id="3.40.50.1460">
    <property type="match status" value="1"/>
</dbReference>
<dbReference type="InterPro" id="IPR052039">
    <property type="entry name" value="Caspase-related_regulators"/>
</dbReference>
<gene>
    <name evidence="4" type="ORF">ACFSC7_01275</name>
</gene>
<evidence type="ECO:0000313" key="5">
    <source>
        <dbReference type="Proteomes" id="UP001597327"/>
    </source>
</evidence>
<dbReference type="EMBL" id="JBHUFA010000001">
    <property type="protein sequence ID" value="MFD1694130.1"/>
    <property type="molecule type" value="Genomic_DNA"/>
</dbReference>
<dbReference type="Pfam" id="PF00656">
    <property type="entry name" value="Peptidase_C14"/>
    <property type="match status" value="1"/>
</dbReference>
<keyword evidence="5" id="KW-1185">Reference proteome</keyword>
<dbReference type="PANTHER" id="PTHR22576:SF37">
    <property type="entry name" value="MUCOSA-ASSOCIATED LYMPHOID TISSUE LYMPHOMA TRANSLOCATION PROTEIN 1"/>
    <property type="match status" value="1"/>
</dbReference>
<proteinExistence type="predicted"/>
<dbReference type="InterPro" id="IPR001309">
    <property type="entry name" value="Pept_C14_p20"/>
</dbReference>
<evidence type="ECO:0000259" key="3">
    <source>
        <dbReference type="PROSITE" id="PS50208"/>
    </source>
</evidence>
<dbReference type="InterPro" id="IPR011600">
    <property type="entry name" value="Pept_C14_caspase"/>
</dbReference>
<feature type="region of interest" description="Disordered" evidence="1">
    <location>
        <begin position="403"/>
        <end position="426"/>
    </location>
</feature>
<comment type="caution">
    <text evidence="4">The sequence shown here is derived from an EMBL/GenBank/DDBJ whole genome shotgun (WGS) entry which is preliminary data.</text>
</comment>
<feature type="signal peptide" evidence="2">
    <location>
        <begin position="1"/>
        <end position="21"/>
    </location>
</feature>
<dbReference type="RefSeq" id="WP_208998687.1">
    <property type="nucleotide sequence ID" value="NZ_JBHUFA010000001.1"/>
</dbReference>
<dbReference type="Proteomes" id="UP001597327">
    <property type="component" value="Unassembled WGS sequence"/>
</dbReference>